<keyword evidence="7" id="KW-1185">Reference proteome</keyword>
<proteinExistence type="inferred from homology"/>
<keyword evidence="4" id="KW-0443">Lipid metabolism</keyword>
<comment type="caution">
    <text evidence="6">The sequence shown here is derived from an EMBL/GenBank/DDBJ whole genome shotgun (WGS) entry which is preliminary data.</text>
</comment>
<evidence type="ECO:0000313" key="7">
    <source>
        <dbReference type="Proteomes" id="UP000613580"/>
    </source>
</evidence>
<dbReference type="Proteomes" id="UP000613580">
    <property type="component" value="Unassembled WGS sequence"/>
</dbReference>
<protein>
    <submittedName>
        <fullName evidence="6">Delta-2 dienoyl-CoA isomerase</fullName>
    </submittedName>
</protein>
<gene>
    <name evidence="6" type="ORF">HMN09_00324400</name>
</gene>
<name>A0A8H6TK17_MYCCL</name>
<accession>A0A8H6TK17</accession>
<evidence type="ECO:0000256" key="3">
    <source>
        <dbReference type="ARBA" id="ARBA00022832"/>
    </source>
</evidence>
<reference evidence="6" key="1">
    <citation type="submission" date="2020-05" db="EMBL/GenBank/DDBJ databases">
        <title>Mycena genomes resolve the evolution of fungal bioluminescence.</title>
        <authorList>
            <person name="Tsai I.J."/>
        </authorList>
    </citation>
    <scope>NUCLEOTIDE SEQUENCE</scope>
    <source>
        <strain evidence="6">110903Hualien_Pintung</strain>
    </source>
</reference>
<dbReference type="InterPro" id="IPR029045">
    <property type="entry name" value="ClpP/crotonase-like_dom_sf"/>
</dbReference>
<dbReference type="Gene3D" id="1.10.12.10">
    <property type="entry name" value="Lyase 2-enoyl-coa Hydratase, Chain A, domain 2"/>
    <property type="match status" value="1"/>
</dbReference>
<dbReference type="AlphaFoldDB" id="A0A8H6TK17"/>
<comment type="pathway">
    <text evidence="1">Lipid metabolism; fatty acid beta-oxidation.</text>
</comment>
<evidence type="ECO:0000256" key="2">
    <source>
        <dbReference type="ARBA" id="ARBA00005254"/>
    </source>
</evidence>
<evidence type="ECO:0000256" key="5">
    <source>
        <dbReference type="ARBA" id="ARBA00023235"/>
    </source>
</evidence>
<keyword evidence="5 6" id="KW-0413">Isomerase</keyword>
<dbReference type="GO" id="GO:0006635">
    <property type="term" value="P:fatty acid beta-oxidation"/>
    <property type="evidence" value="ECO:0007669"/>
    <property type="project" value="UniProtKB-UniPathway"/>
</dbReference>
<dbReference type="InterPro" id="IPR045002">
    <property type="entry name" value="Ech1-like"/>
</dbReference>
<dbReference type="PANTHER" id="PTHR43149">
    <property type="entry name" value="ENOYL-COA HYDRATASE"/>
    <property type="match status" value="1"/>
</dbReference>
<comment type="similarity">
    <text evidence="2">Belongs to the enoyl-CoA hydratase/isomerase family.</text>
</comment>
<dbReference type="InterPro" id="IPR001753">
    <property type="entry name" value="Enoyl-CoA_hydra/iso"/>
</dbReference>
<organism evidence="6 7">
    <name type="scientific">Mycena chlorophos</name>
    <name type="common">Agaric fungus</name>
    <name type="synonym">Agaricus chlorophos</name>
    <dbReference type="NCBI Taxonomy" id="658473"/>
    <lineage>
        <taxon>Eukaryota</taxon>
        <taxon>Fungi</taxon>
        <taxon>Dikarya</taxon>
        <taxon>Basidiomycota</taxon>
        <taxon>Agaricomycotina</taxon>
        <taxon>Agaricomycetes</taxon>
        <taxon>Agaricomycetidae</taxon>
        <taxon>Agaricales</taxon>
        <taxon>Marasmiineae</taxon>
        <taxon>Mycenaceae</taxon>
        <taxon>Mycena</taxon>
    </lineage>
</organism>
<dbReference type="OrthoDB" id="14970at2759"/>
<dbReference type="GO" id="GO:0005739">
    <property type="term" value="C:mitochondrion"/>
    <property type="evidence" value="ECO:0007669"/>
    <property type="project" value="TreeGrafter"/>
</dbReference>
<dbReference type="Gene3D" id="3.90.226.10">
    <property type="entry name" value="2-enoyl-CoA Hydratase, Chain A, domain 1"/>
    <property type="match status" value="1"/>
</dbReference>
<sequence length="308" mass="32870">MAAAGLSSKWITVSEPVPHVLHIELARKPVNAFSNEYWRAYGALFQRLATEGRDVRVAVVSSGIAKMFTAGIDFAAAGDIAQGGLSDVEALDGARASLSFHADIEEYQRAIGSPQRCSFPVIVAVHGLVLGLGVDIVSACDIRYAAETAQFSIKEVDIGLAADVGSLAFLPKVVGNHSMLHEFAYSTKLFSAADALQMGLVSRVVPGNRDEVVRAALELATLIATKSPVAVSGTKRILNHSRDHRRVVAENLEYTAAWNAAALRTQVLEPASAVLALIGLKDIPESLLAAREKRPTKFAPLRKPPAKL</sequence>
<keyword evidence="3" id="KW-0276">Fatty acid metabolism</keyword>
<evidence type="ECO:0000256" key="1">
    <source>
        <dbReference type="ARBA" id="ARBA00005005"/>
    </source>
</evidence>
<dbReference type="GO" id="GO:0051750">
    <property type="term" value="F:delta(3,5)-delta(2,4)-dienoyl-CoA isomerase activity"/>
    <property type="evidence" value="ECO:0007669"/>
    <property type="project" value="TreeGrafter"/>
</dbReference>
<dbReference type="InterPro" id="IPR014748">
    <property type="entry name" value="Enoyl-CoA_hydra_C"/>
</dbReference>
<evidence type="ECO:0000313" key="6">
    <source>
        <dbReference type="EMBL" id="KAF7318162.1"/>
    </source>
</evidence>
<evidence type="ECO:0000256" key="4">
    <source>
        <dbReference type="ARBA" id="ARBA00023098"/>
    </source>
</evidence>
<dbReference type="PANTHER" id="PTHR43149:SF1">
    <property type="entry name" value="DELTA(3,5)-DELTA(2,4)-DIENOYL-COA ISOMERASE, MITOCHONDRIAL"/>
    <property type="match status" value="1"/>
</dbReference>
<dbReference type="EMBL" id="JACAZE010000004">
    <property type="protein sequence ID" value="KAF7318162.1"/>
    <property type="molecule type" value="Genomic_DNA"/>
</dbReference>
<dbReference type="Pfam" id="PF00378">
    <property type="entry name" value="ECH_1"/>
    <property type="match status" value="1"/>
</dbReference>
<dbReference type="UniPathway" id="UPA00659"/>
<dbReference type="CDD" id="cd06558">
    <property type="entry name" value="crotonase-like"/>
    <property type="match status" value="1"/>
</dbReference>
<dbReference type="SUPFAM" id="SSF52096">
    <property type="entry name" value="ClpP/crotonase"/>
    <property type="match status" value="1"/>
</dbReference>